<feature type="transmembrane region" description="Helical" evidence="6">
    <location>
        <begin position="707"/>
        <end position="732"/>
    </location>
</feature>
<dbReference type="GO" id="GO:0008374">
    <property type="term" value="F:O-acyltransferase activity"/>
    <property type="evidence" value="ECO:0007669"/>
    <property type="project" value="InterPro"/>
</dbReference>
<dbReference type="AlphaFoldDB" id="D7FQV8"/>
<feature type="transmembrane region" description="Helical" evidence="6">
    <location>
        <begin position="391"/>
        <end position="408"/>
    </location>
</feature>
<keyword evidence="4 7" id="KW-0012">Acyltransferase</keyword>
<comment type="subcellular location">
    <subcellularLocation>
        <location evidence="1">Endoplasmic reticulum membrane</location>
        <topology evidence="1">Multi-pass membrane protein</topology>
    </subcellularLocation>
</comment>
<dbReference type="PANTHER" id="PTHR10408">
    <property type="entry name" value="STEROL O-ACYLTRANSFERASE"/>
    <property type="match status" value="1"/>
</dbReference>
<evidence type="ECO:0000256" key="2">
    <source>
        <dbReference type="ARBA" id="ARBA00022679"/>
    </source>
</evidence>
<feature type="transmembrane region" description="Helical" evidence="6">
    <location>
        <begin position="83"/>
        <end position="107"/>
    </location>
</feature>
<evidence type="ECO:0000256" key="1">
    <source>
        <dbReference type="ARBA" id="ARBA00004477"/>
    </source>
</evidence>
<dbReference type="Proteomes" id="UP000002630">
    <property type="component" value="Linkage Group LG15"/>
</dbReference>
<keyword evidence="8" id="KW-1185">Reference proteome</keyword>
<dbReference type="InterPro" id="IPR014371">
    <property type="entry name" value="Oat_ACAT_DAG_ARE"/>
</dbReference>
<evidence type="ECO:0000256" key="6">
    <source>
        <dbReference type="SAM" id="Phobius"/>
    </source>
</evidence>
<feature type="transmembrane region" description="Helical" evidence="6">
    <location>
        <begin position="40"/>
        <end position="63"/>
    </location>
</feature>
<evidence type="ECO:0000256" key="5">
    <source>
        <dbReference type="SAM" id="MobiDB-lite"/>
    </source>
</evidence>
<dbReference type="EMBL" id="FN649740">
    <property type="protein sequence ID" value="CBJ30668.1"/>
    <property type="molecule type" value="Genomic_DNA"/>
</dbReference>
<keyword evidence="6" id="KW-0812">Transmembrane</keyword>
<dbReference type="OrthoDB" id="10382609at2759"/>
<name>D7FQV8_ECTSI</name>
<dbReference type="EMBL" id="FN648386">
    <property type="protein sequence ID" value="CBJ30668.1"/>
    <property type="molecule type" value="Genomic_DNA"/>
</dbReference>
<feature type="transmembrane region" description="Helical" evidence="6">
    <location>
        <begin position="537"/>
        <end position="561"/>
    </location>
</feature>
<gene>
    <name evidence="7" type="primary">DAGAT</name>
    <name evidence="7" type="ORF">Esi_0209_0017</name>
</gene>
<protein>
    <submittedName>
        <fullName evidence="7">Diacylglycerol O-acyltransferase</fullName>
        <ecNumber evidence="7">2.3.1.-</ecNumber>
    </submittedName>
</protein>
<feature type="region of interest" description="Disordered" evidence="5">
    <location>
        <begin position="485"/>
        <end position="527"/>
    </location>
</feature>
<keyword evidence="6" id="KW-1133">Transmembrane helix</keyword>
<feature type="transmembrane region" description="Helical" evidence="6">
    <location>
        <begin position="128"/>
        <end position="147"/>
    </location>
</feature>
<feature type="transmembrane region" description="Helical" evidence="6">
    <location>
        <begin position="153"/>
        <end position="173"/>
    </location>
</feature>
<feature type="transmembrane region" description="Helical" evidence="6">
    <location>
        <begin position="364"/>
        <end position="385"/>
    </location>
</feature>
<dbReference type="GO" id="GO:0005789">
    <property type="term" value="C:endoplasmic reticulum membrane"/>
    <property type="evidence" value="ECO:0007669"/>
    <property type="project" value="UniProtKB-SubCell"/>
</dbReference>
<evidence type="ECO:0000256" key="3">
    <source>
        <dbReference type="ARBA" id="ARBA00022824"/>
    </source>
</evidence>
<dbReference type="STRING" id="2880.D7FQV8"/>
<keyword evidence="2 7" id="KW-0808">Transferase</keyword>
<keyword evidence="6" id="KW-0472">Membrane</keyword>
<reference evidence="7 8" key="1">
    <citation type="journal article" date="2010" name="Nature">
        <title>The Ectocarpus genome and the independent evolution of multicellularity in brown algae.</title>
        <authorList>
            <person name="Cock J.M."/>
            <person name="Sterck L."/>
            <person name="Rouze P."/>
            <person name="Scornet D."/>
            <person name="Allen A.E."/>
            <person name="Amoutzias G."/>
            <person name="Anthouard V."/>
            <person name="Artiguenave F."/>
            <person name="Aury J.M."/>
            <person name="Badger J.H."/>
            <person name="Beszteri B."/>
            <person name="Billiau K."/>
            <person name="Bonnet E."/>
            <person name="Bothwell J.H."/>
            <person name="Bowler C."/>
            <person name="Boyen C."/>
            <person name="Brownlee C."/>
            <person name="Carrano C.J."/>
            <person name="Charrier B."/>
            <person name="Cho G.Y."/>
            <person name="Coelho S.M."/>
            <person name="Collen J."/>
            <person name="Corre E."/>
            <person name="Da Silva C."/>
            <person name="Delage L."/>
            <person name="Delaroque N."/>
            <person name="Dittami S.M."/>
            <person name="Doulbeau S."/>
            <person name="Elias M."/>
            <person name="Farnham G."/>
            <person name="Gachon C.M."/>
            <person name="Gschloessl B."/>
            <person name="Heesch S."/>
            <person name="Jabbari K."/>
            <person name="Jubin C."/>
            <person name="Kawai H."/>
            <person name="Kimura K."/>
            <person name="Kloareg B."/>
            <person name="Kupper F.C."/>
            <person name="Lang D."/>
            <person name="Le Bail A."/>
            <person name="Leblanc C."/>
            <person name="Lerouge P."/>
            <person name="Lohr M."/>
            <person name="Lopez P.J."/>
            <person name="Martens C."/>
            <person name="Maumus F."/>
            <person name="Michel G."/>
            <person name="Miranda-Saavedra D."/>
            <person name="Morales J."/>
            <person name="Moreau H."/>
            <person name="Motomura T."/>
            <person name="Nagasato C."/>
            <person name="Napoli C.A."/>
            <person name="Nelson D.R."/>
            <person name="Nyvall-Collen P."/>
            <person name="Peters A.F."/>
            <person name="Pommier C."/>
            <person name="Potin P."/>
            <person name="Poulain J."/>
            <person name="Quesneville H."/>
            <person name="Read B."/>
            <person name="Rensing S.A."/>
            <person name="Ritter A."/>
            <person name="Rousvoal S."/>
            <person name="Samanta M."/>
            <person name="Samson G."/>
            <person name="Schroeder D.C."/>
            <person name="Segurens B."/>
            <person name="Strittmatter M."/>
            <person name="Tonon T."/>
            <person name="Tregear J.W."/>
            <person name="Valentin K."/>
            <person name="von Dassow P."/>
            <person name="Yamagishi T."/>
            <person name="Van de Peer Y."/>
            <person name="Wincker P."/>
        </authorList>
    </citation>
    <scope>NUCLEOTIDE SEQUENCE [LARGE SCALE GENOMIC DNA]</scope>
    <source>
        <strain evidence="8">Ec32 / CCAP1310/4</strain>
    </source>
</reference>
<sequence>MKNQPFLNDPAAYPEFSLLIKRQSLQHAIRQTLHRQRTSALLVVVAMSIAASGADGSGGSSSSAEWGVYLAKGMHLALLQKHFGGMVSALGCMVMGTVTSFLVYPIYQRCSPAAIQNPRALPCRRVSSTTAKTIAAAVPSMAVWAIAVYAAGVYRWGIASGLCVGLQCAALTLKSVSFVQKARPVAAEAAIAVAAAHEDLDAAGVAENADEGDRAAAASGKLAISPARRSVLQRDPRSNSPSSTANGDDGCAHAANPALTFREFAFFLVLAPSLVCRPQYLKSGARRPPRVAAAASEFLHAGLTYVAVHVACSALFAPALRVLAEALHSGGVAGWADEEDWAELRRTDGSGWWLHDSSRSIGSLFASGGGSCVGGGVGCVPGWTFADDGTGHPGLTVAIAACLGVFVFSPMMHFLMFYAFFHSVCLGCAELYGYPDRNTYGPWWLVVDDVRDYFRLWSAPVHRWLSESVQRPMIEVGQREALRHRRRRVAREEDKPPATNGNSGGSNGVHDYRPKGTSSTTGGKARHGADAGIVTRWWLASVVCSFLVSGVVHEAVGFVAMRRTVWPFSTFFLAVTASMAPFWDTLFPVVADTSTPGTRPTGRRAFTSIAAAGGDGVGFSAETEAANSAAVPRTAARPTTAKGAVNACSGNGICAENGEAADGQHAGHPSKDVANKNGVVTGQQGSEAPRLGRKEPLRPKIGRRRGWAAVVVYGGMYMPLTLVVDYCVWQWWRHTHMAE</sequence>
<dbReference type="InParanoid" id="D7FQV8"/>
<keyword evidence="3" id="KW-0256">Endoplasmic reticulum</keyword>
<organism evidence="7 8">
    <name type="scientific">Ectocarpus siliculosus</name>
    <name type="common">Brown alga</name>
    <name type="synonym">Conferva siliculosa</name>
    <dbReference type="NCBI Taxonomy" id="2880"/>
    <lineage>
        <taxon>Eukaryota</taxon>
        <taxon>Sar</taxon>
        <taxon>Stramenopiles</taxon>
        <taxon>Ochrophyta</taxon>
        <taxon>PX clade</taxon>
        <taxon>Phaeophyceae</taxon>
        <taxon>Ectocarpales</taxon>
        <taxon>Ectocarpaceae</taxon>
        <taxon>Ectocarpus</taxon>
    </lineage>
</organism>
<evidence type="ECO:0000313" key="8">
    <source>
        <dbReference type="Proteomes" id="UP000002630"/>
    </source>
</evidence>
<evidence type="ECO:0000256" key="4">
    <source>
        <dbReference type="ARBA" id="ARBA00023315"/>
    </source>
</evidence>
<proteinExistence type="predicted"/>
<evidence type="ECO:0000313" key="7">
    <source>
        <dbReference type="EMBL" id="CBJ30668.1"/>
    </source>
</evidence>
<accession>D7FQV8</accession>
<feature type="region of interest" description="Disordered" evidence="5">
    <location>
        <begin position="660"/>
        <end position="697"/>
    </location>
</feature>
<dbReference type="EC" id="2.3.1.-" evidence="7"/>